<accession>A0A6A7BS58</accession>
<keyword evidence="2" id="KW-1133">Transmembrane helix</keyword>
<evidence type="ECO:0008006" key="5">
    <source>
        <dbReference type="Google" id="ProtNLM"/>
    </source>
</evidence>
<evidence type="ECO:0000313" key="4">
    <source>
        <dbReference type="Proteomes" id="UP000799421"/>
    </source>
</evidence>
<gene>
    <name evidence="3" type="ORF">K470DRAFT_260220</name>
</gene>
<organism evidence="3 4">
    <name type="scientific">Piedraia hortae CBS 480.64</name>
    <dbReference type="NCBI Taxonomy" id="1314780"/>
    <lineage>
        <taxon>Eukaryota</taxon>
        <taxon>Fungi</taxon>
        <taxon>Dikarya</taxon>
        <taxon>Ascomycota</taxon>
        <taxon>Pezizomycotina</taxon>
        <taxon>Dothideomycetes</taxon>
        <taxon>Dothideomycetidae</taxon>
        <taxon>Capnodiales</taxon>
        <taxon>Piedraiaceae</taxon>
        <taxon>Piedraia</taxon>
    </lineage>
</organism>
<feature type="compositionally biased region" description="Polar residues" evidence="1">
    <location>
        <begin position="177"/>
        <end position="186"/>
    </location>
</feature>
<protein>
    <recommendedName>
        <fullName evidence="5">Fucose-specific lectin</fullName>
    </recommendedName>
</protein>
<feature type="compositionally biased region" description="Low complexity" evidence="1">
    <location>
        <begin position="115"/>
        <end position="152"/>
    </location>
</feature>
<dbReference type="Proteomes" id="UP000799421">
    <property type="component" value="Unassembled WGS sequence"/>
</dbReference>
<evidence type="ECO:0000313" key="3">
    <source>
        <dbReference type="EMBL" id="KAF2858064.1"/>
    </source>
</evidence>
<keyword evidence="2" id="KW-0812">Transmembrane</keyword>
<feature type="region of interest" description="Disordered" evidence="1">
    <location>
        <begin position="115"/>
        <end position="186"/>
    </location>
</feature>
<dbReference type="AlphaFoldDB" id="A0A6A7BS58"/>
<reference evidence="3" key="1">
    <citation type="journal article" date="2020" name="Stud. Mycol.">
        <title>101 Dothideomycetes genomes: a test case for predicting lifestyles and emergence of pathogens.</title>
        <authorList>
            <person name="Haridas S."/>
            <person name="Albert R."/>
            <person name="Binder M."/>
            <person name="Bloem J."/>
            <person name="Labutti K."/>
            <person name="Salamov A."/>
            <person name="Andreopoulos B."/>
            <person name="Baker S."/>
            <person name="Barry K."/>
            <person name="Bills G."/>
            <person name="Bluhm B."/>
            <person name="Cannon C."/>
            <person name="Castanera R."/>
            <person name="Culley D."/>
            <person name="Daum C."/>
            <person name="Ezra D."/>
            <person name="Gonzalez J."/>
            <person name="Henrissat B."/>
            <person name="Kuo A."/>
            <person name="Liang C."/>
            <person name="Lipzen A."/>
            <person name="Lutzoni F."/>
            <person name="Magnuson J."/>
            <person name="Mondo S."/>
            <person name="Nolan M."/>
            <person name="Ohm R."/>
            <person name="Pangilinan J."/>
            <person name="Park H.-J."/>
            <person name="Ramirez L."/>
            <person name="Alfaro M."/>
            <person name="Sun H."/>
            <person name="Tritt A."/>
            <person name="Yoshinaga Y."/>
            <person name="Zwiers L.-H."/>
            <person name="Turgeon B."/>
            <person name="Goodwin S."/>
            <person name="Spatafora J."/>
            <person name="Crous P."/>
            <person name="Grigoriev I."/>
        </authorList>
    </citation>
    <scope>NUCLEOTIDE SEQUENCE</scope>
    <source>
        <strain evidence="3">CBS 480.64</strain>
    </source>
</reference>
<dbReference type="EMBL" id="MU006019">
    <property type="protein sequence ID" value="KAF2858064.1"/>
    <property type="molecule type" value="Genomic_DNA"/>
</dbReference>
<feature type="region of interest" description="Disordered" evidence="1">
    <location>
        <begin position="1"/>
        <end position="41"/>
    </location>
</feature>
<evidence type="ECO:0000256" key="1">
    <source>
        <dbReference type="SAM" id="MobiDB-lite"/>
    </source>
</evidence>
<evidence type="ECO:0000256" key="2">
    <source>
        <dbReference type="SAM" id="Phobius"/>
    </source>
</evidence>
<name>A0A6A7BS58_9PEZI</name>
<dbReference type="SUPFAM" id="SSF89372">
    <property type="entry name" value="Fucose-specific lectin"/>
    <property type="match status" value="2"/>
</dbReference>
<dbReference type="Gene3D" id="2.120.10.70">
    <property type="entry name" value="Fucose-specific lectin"/>
    <property type="match status" value="1"/>
</dbReference>
<keyword evidence="4" id="KW-1185">Reference proteome</keyword>
<proteinExistence type="predicted"/>
<feature type="transmembrane region" description="Helical" evidence="2">
    <location>
        <begin position="90"/>
        <end position="112"/>
    </location>
</feature>
<sequence length="510" mass="54685">MGVTYDDSPVTSLSTGAPIPLSSEKELDARARPAGNRATSGLIPFHSVHTESAEKEALYNPIYPNGYPYNGQPPDQQRKKKQICGISRKLCLSLLLLLLILIGLGVGLGVGLGTKKSSESSTKSSSGSPASTPSAGTASVSSSLSSSALPTAKRFDCGSRPASSRKAKSGTGIAFASQPQGQVSSDGSQTVANLYYQNSNSNALRAHQLWGNGSWTDNEIPIGSSAMSKTPLAAVSIKDNDTVTWNLFYVDAGNFVQHFSYQDPGFKSHSTIYLDFTARTQAYTEGRAGITVCPIYYSFETLNATFSSTSTDSPLDRQGMVLWHGTNSTRFVQWLWRTESDAKPTWGLETDADGSFVQKGMGCASSLNSSITGTMFVNTTWDWFQFYSEDMNSQLLGVPNNCGYTSSTYLGEEFVKNDGELFYTQNNAGIINVHTIVNAWDCSSTKRDGKVSQLGSQPAIAGTRLDATTVYNGSDVGESVVVFQSKQGNIIGCERDKEGNWSGGADVLQC</sequence>
<keyword evidence="2" id="KW-0472">Membrane</keyword>